<gene>
    <name evidence="1" type="ORF">ACFFV7_22010</name>
</gene>
<name>A0ABV5IH82_9ACTN</name>
<protein>
    <submittedName>
        <fullName evidence="1">Uncharacterized protein</fullName>
    </submittedName>
</protein>
<comment type="caution">
    <text evidence="1">The sequence shown here is derived from an EMBL/GenBank/DDBJ whole genome shotgun (WGS) entry which is preliminary data.</text>
</comment>
<keyword evidence="2" id="KW-1185">Reference proteome</keyword>
<organism evidence="1 2">
    <name type="scientific">Nonomuraea spiralis</name>
    <dbReference type="NCBI Taxonomy" id="46182"/>
    <lineage>
        <taxon>Bacteria</taxon>
        <taxon>Bacillati</taxon>
        <taxon>Actinomycetota</taxon>
        <taxon>Actinomycetes</taxon>
        <taxon>Streptosporangiales</taxon>
        <taxon>Streptosporangiaceae</taxon>
        <taxon>Nonomuraea</taxon>
    </lineage>
</organism>
<reference evidence="1 2" key="1">
    <citation type="submission" date="2024-09" db="EMBL/GenBank/DDBJ databases">
        <authorList>
            <person name="Sun Q."/>
            <person name="Mori K."/>
        </authorList>
    </citation>
    <scope>NUCLEOTIDE SEQUENCE [LARGE SCALE GENOMIC DNA]</scope>
    <source>
        <strain evidence="1 2">CCM 3426</strain>
    </source>
</reference>
<proteinExistence type="predicted"/>
<dbReference type="RefSeq" id="WP_189648768.1">
    <property type="nucleotide sequence ID" value="NZ_BMRC01000008.1"/>
</dbReference>
<accession>A0ABV5IH82</accession>
<dbReference type="EMBL" id="JBHMEI010000016">
    <property type="protein sequence ID" value="MFB9203882.1"/>
    <property type="molecule type" value="Genomic_DNA"/>
</dbReference>
<sequence length="84" mass="9478">MATKTYRYQSEYAQMLRAEGEARGAAKTLLLMLDDRGVVVPEAVRERIASCTDAALLEIWFKRAIHATSLSDIFGVEDERREEG</sequence>
<dbReference type="Proteomes" id="UP001589647">
    <property type="component" value="Unassembled WGS sequence"/>
</dbReference>
<evidence type="ECO:0000313" key="2">
    <source>
        <dbReference type="Proteomes" id="UP001589647"/>
    </source>
</evidence>
<evidence type="ECO:0000313" key="1">
    <source>
        <dbReference type="EMBL" id="MFB9203882.1"/>
    </source>
</evidence>